<evidence type="ECO:0000256" key="10">
    <source>
        <dbReference type="ARBA" id="ARBA00022984"/>
    </source>
</evidence>
<dbReference type="Proteomes" id="UP001595593">
    <property type="component" value="Unassembled WGS sequence"/>
</dbReference>
<dbReference type="InterPro" id="IPR001967">
    <property type="entry name" value="Peptidase_S11_N"/>
</dbReference>
<name>A0ABV7G7W4_9PROT</name>
<dbReference type="InterPro" id="IPR012338">
    <property type="entry name" value="Beta-lactam/transpept-like"/>
</dbReference>
<dbReference type="EMBL" id="JBHRTN010000029">
    <property type="protein sequence ID" value="MFC3127756.1"/>
    <property type="molecule type" value="Genomic_DNA"/>
</dbReference>
<dbReference type="InterPro" id="IPR012907">
    <property type="entry name" value="Peptidase_S11_C"/>
</dbReference>
<evidence type="ECO:0000259" key="15">
    <source>
        <dbReference type="SMART" id="SM00936"/>
    </source>
</evidence>
<dbReference type="InterPro" id="IPR037167">
    <property type="entry name" value="Peptidase_S11_C_sf"/>
</dbReference>
<dbReference type="Pfam" id="PF00768">
    <property type="entry name" value="Peptidase_S11"/>
    <property type="match status" value="1"/>
</dbReference>
<keyword evidence="17" id="KW-1185">Reference proteome</keyword>
<keyword evidence="10" id="KW-0573">Peptidoglycan synthesis</keyword>
<comment type="similarity">
    <text evidence="3 13">Belongs to the peptidase S11 family.</text>
</comment>
<dbReference type="InterPro" id="IPR006311">
    <property type="entry name" value="TAT_signal"/>
</dbReference>
<dbReference type="RefSeq" id="WP_379599866.1">
    <property type="nucleotide sequence ID" value="NZ_JBHRTN010000029.1"/>
</dbReference>
<feature type="region of interest" description="Disordered" evidence="14">
    <location>
        <begin position="26"/>
        <end position="52"/>
    </location>
</feature>
<keyword evidence="8 16" id="KW-0378">Hydrolase</keyword>
<dbReference type="SMART" id="SM00936">
    <property type="entry name" value="PBP5_C"/>
    <property type="match status" value="1"/>
</dbReference>
<evidence type="ECO:0000256" key="14">
    <source>
        <dbReference type="SAM" id="MobiDB-lite"/>
    </source>
</evidence>
<evidence type="ECO:0000313" key="17">
    <source>
        <dbReference type="Proteomes" id="UP001595593"/>
    </source>
</evidence>
<evidence type="ECO:0000256" key="2">
    <source>
        <dbReference type="ARBA" id="ARBA00004752"/>
    </source>
</evidence>
<evidence type="ECO:0000256" key="4">
    <source>
        <dbReference type="ARBA" id="ARBA00012448"/>
    </source>
</evidence>
<keyword evidence="6" id="KW-0645">Protease</keyword>
<dbReference type="PROSITE" id="PS51318">
    <property type="entry name" value="TAT"/>
    <property type="match status" value="1"/>
</dbReference>
<evidence type="ECO:0000256" key="9">
    <source>
        <dbReference type="ARBA" id="ARBA00022960"/>
    </source>
</evidence>
<dbReference type="Pfam" id="PF07943">
    <property type="entry name" value="PBP5_C"/>
    <property type="match status" value="1"/>
</dbReference>
<evidence type="ECO:0000256" key="11">
    <source>
        <dbReference type="ARBA" id="ARBA00023316"/>
    </source>
</evidence>
<evidence type="ECO:0000256" key="12">
    <source>
        <dbReference type="ARBA" id="ARBA00034000"/>
    </source>
</evidence>
<sequence length="404" mass="43295">MPLRRDLLGGAAVMLAGATLASPLVARTTPRGRAGQSPASGEPMTPAQSPLGPLDTPAKQVILLDADTGTVLLDKGAGERMRPSSMSKLMTVYVVFDMLKQGRLRLDQALPVSEAAWRKGGSKMFVELGSSITVDNLLRGVVVQSGNDACIVLAEGVSGSEDQFAVLLNEYAQRLGMKDSTFRNATGWPDPEHLTTCRDLSLLARRLISDFPQYYSYFGIPSFEWNGISQANRDPLIGRVAGADGMKTGHTEAAGYGLVGTAKRGERRLILVTNGMTSMRMRGDESARLLEWGFANFENVALFRAAETLEEAPVHLGTRPTVPLVAGRDMVLTMPRAWRRDLSVKLRYNGPLPAPVIKGQEIGSIEVARPGAEPVMLPLLAGADVPQLGLISRLPAVLGSLIPG</sequence>
<dbReference type="SUPFAM" id="SSF69189">
    <property type="entry name" value="Penicillin-binding protein associated domain"/>
    <property type="match status" value="1"/>
</dbReference>
<dbReference type="SUPFAM" id="SSF56601">
    <property type="entry name" value="beta-lactamase/transpeptidase-like"/>
    <property type="match status" value="1"/>
</dbReference>
<accession>A0ABV7G7W4</accession>
<dbReference type="EC" id="3.4.16.4" evidence="4"/>
<keyword evidence="5 16" id="KW-0121">Carboxypeptidase</keyword>
<evidence type="ECO:0000256" key="6">
    <source>
        <dbReference type="ARBA" id="ARBA00022670"/>
    </source>
</evidence>
<evidence type="ECO:0000256" key="7">
    <source>
        <dbReference type="ARBA" id="ARBA00022729"/>
    </source>
</evidence>
<comment type="caution">
    <text evidence="16">The sequence shown here is derived from an EMBL/GenBank/DDBJ whole genome shotgun (WGS) entry which is preliminary data.</text>
</comment>
<dbReference type="InterPro" id="IPR018044">
    <property type="entry name" value="Peptidase_S11"/>
</dbReference>
<evidence type="ECO:0000313" key="16">
    <source>
        <dbReference type="EMBL" id="MFC3127756.1"/>
    </source>
</evidence>
<evidence type="ECO:0000256" key="8">
    <source>
        <dbReference type="ARBA" id="ARBA00022801"/>
    </source>
</evidence>
<feature type="domain" description="Peptidase S11 D-Ala-D-Ala carboxypeptidase A C-terminal" evidence="15">
    <location>
        <begin position="297"/>
        <end position="387"/>
    </location>
</feature>
<dbReference type="PANTHER" id="PTHR21581">
    <property type="entry name" value="D-ALANYL-D-ALANINE CARBOXYPEPTIDASE"/>
    <property type="match status" value="1"/>
</dbReference>
<protein>
    <recommendedName>
        <fullName evidence="4">serine-type D-Ala-D-Ala carboxypeptidase</fullName>
        <ecNumber evidence="4">3.4.16.4</ecNumber>
    </recommendedName>
</protein>
<reference evidence="17" key="1">
    <citation type="journal article" date="2019" name="Int. J. Syst. Evol. Microbiol.">
        <title>The Global Catalogue of Microorganisms (GCM) 10K type strain sequencing project: providing services to taxonomists for standard genome sequencing and annotation.</title>
        <authorList>
            <consortium name="The Broad Institute Genomics Platform"/>
            <consortium name="The Broad Institute Genome Sequencing Center for Infectious Disease"/>
            <person name="Wu L."/>
            <person name="Ma J."/>
        </authorList>
    </citation>
    <scope>NUCLEOTIDE SEQUENCE [LARGE SCALE GENOMIC DNA]</scope>
    <source>
        <strain evidence="17">KCTC 52094</strain>
    </source>
</reference>
<dbReference type="Gene3D" id="3.40.710.10">
    <property type="entry name" value="DD-peptidase/beta-lactamase superfamily"/>
    <property type="match status" value="1"/>
</dbReference>
<dbReference type="PANTHER" id="PTHR21581:SF6">
    <property type="entry name" value="TRAFFICKING PROTEIN PARTICLE COMPLEX SUBUNIT 12"/>
    <property type="match status" value="1"/>
</dbReference>
<dbReference type="Gene3D" id="2.60.410.10">
    <property type="entry name" value="D-Ala-D-Ala carboxypeptidase, C-terminal domain"/>
    <property type="match status" value="1"/>
</dbReference>
<keyword evidence="9" id="KW-0133">Cell shape</keyword>
<keyword evidence="7" id="KW-0732">Signal</keyword>
<evidence type="ECO:0000256" key="1">
    <source>
        <dbReference type="ARBA" id="ARBA00003217"/>
    </source>
</evidence>
<comment type="function">
    <text evidence="1">Removes C-terminal D-alanyl residues from sugar-peptide cell wall precursors.</text>
</comment>
<gene>
    <name evidence="16" type="ORF">ACFOD4_22045</name>
</gene>
<comment type="catalytic activity">
    <reaction evidence="12">
        <text>Preferential cleavage: (Ac)2-L-Lys-D-Ala-|-D-Ala. Also transpeptidation of peptidyl-alanyl moieties that are N-acyl substituents of D-alanine.</text>
        <dbReference type="EC" id="3.4.16.4"/>
    </reaction>
</comment>
<organism evidence="16 17">
    <name type="scientific">Teichococcus globiformis</name>
    <dbReference type="NCBI Taxonomy" id="2307229"/>
    <lineage>
        <taxon>Bacteria</taxon>
        <taxon>Pseudomonadati</taxon>
        <taxon>Pseudomonadota</taxon>
        <taxon>Alphaproteobacteria</taxon>
        <taxon>Acetobacterales</taxon>
        <taxon>Roseomonadaceae</taxon>
        <taxon>Roseomonas</taxon>
    </lineage>
</organism>
<evidence type="ECO:0000256" key="13">
    <source>
        <dbReference type="RuleBase" id="RU004016"/>
    </source>
</evidence>
<proteinExistence type="inferred from homology"/>
<evidence type="ECO:0000256" key="5">
    <source>
        <dbReference type="ARBA" id="ARBA00022645"/>
    </source>
</evidence>
<evidence type="ECO:0000256" key="3">
    <source>
        <dbReference type="ARBA" id="ARBA00007164"/>
    </source>
</evidence>
<keyword evidence="11" id="KW-0961">Cell wall biogenesis/degradation</keyword>
<dbReference type="InterPro" id="IPR015956">
    <property type="entry name" value="Peniciliin-bd_prot_C_sf"/>
</dbReference>
<comment type="pathway">
    <text evidence="2">Cell wall biogenesis; peptidoglycan biosynthesis.</text>
</comment>
<dbReference type="GO" id="GO:0004180">
    <property type="term" value="F:carboxypeptidase activity"/>
    <property type="evidence" value="ECO:0007669"/>
    <property type="project" value="UniProtKB-KW"/>
</dbReference>
<dbReference type="PRINTS" id="PR00725">
    <property type="entry name" value="DADACBPTASE1"/>
</dbReference>